<protein>
    <submittedName>
        <fullName evidence="1">Uncharacterized protein</fullName>
    </submittedName>
</protein>
<keyword evidence="2" id="KW-1185">Reference proteome</keyword>
<gene>
    <name evidence="1" type="ORF">Premu_2421</name>
</gene>
<reference evidence="2" key="1">
    <citation type="journal article" date="2011" name="Stand. Genomic Sci.">
        <title>Non-contiguous finished genome sequence of the opportunistic oral pathogen Prevotella multisaccharivorax type strain (PPPA20).</title>
        <authorList>
            <person name="Pati A."/>
            <person name="Gronow S."/>
            <person name="Lu M."/>
            <person name="Lapidus A."/>
            <person name="Nolan M."/>
            <person name="Lucas S."/>
            <person name="Hammon N."/>
            <person name="Deshpande S."/>
            <person name="Cheng J.F."/>
            <person name="Tapia R."/>
            <person name="Han C."/>
            <person name="Goodwin L."/>
            <person name="Pitluck S."/>
            <person name="Liolios K."/>
            <person name="Pagani I."/>
            <person name="Mavromatis K."/>
            <person name="Mikhailova N."/>
            <person name="Huntemann M."/>
            <person name="Chen A."/>
            <person name="Palaniappan K."/>
            <person name="Land M."/>
            <person name="Hauser L."/>
            <person name="Detter J.C."/>
            <person name="Brambilla E.M."/>
            <person name="Rohde M."/>
            <person name="Goker M."/>
            <person name="Woyke T."/>
            <person name="Bristow J."/>
            <person name="Eisen J.A."/>
            <person name="Markowitz V."/>
            <person name="Hugenholtz P."/>
            <person name="Kyrpides N.C."/>
            <person name="Klenk H.P."/>
            <person name="Ivanova N."/>
        </authorList>
    </citation>
    <scope>NUCLEOTIDE SEQUENCE [LARGE SCALE GENOMIC DNA]</scope>
    <source>
        <strain evidence="2">DSM 17128</strain>
    </source>
</reference>
<dbReference type="AlphaFoldDB" id="F8N9X8"/>
<dbReference type="EMBL" id="GL945017">
    <property type="protein sequence ID" value="EGN57795.1"/>
    <property type="molecule type" value="Genomic_DNA"/>
</dbReference>
<evidence type="ECO:0000313" key="2">
    <source>
        <dbReference type="Proteomes" id="UP000002772"/>
    </source>
</evidence>
<sequence length="78" mass="8827">MFIGYNLNCLLNREKCRDLHFLSIFINDSNLTSATKCTQGTDATTYSAQCTQSASTSKCNNLLIHIRGRSSLHVHYFH</sequence>
<proteinExistence type="predicted"/>
<name>F8N9X8_9BACT</name>
<evidence type="ECO:0000313" key="1">
    <source>
        <dbReference type="EMBL" id="EGN57795.1"/>
    </source>
</evidence>
<dbReference type="Proteomes" id="UP000002772">
    <property type="component" value="Unassembled WGS sequence"/>
</dbReference>
<accession>F8N9X8</accession>
<dbReference type="HOGENOM" id="CLU_2619084_0_0_10"/>
<organism evidence="1 2">
    <name type="scientific">Hallella multisaccharivorax DSM 17128</name>
    <dbReference type="NCBI Taxonomy" id="688246"/>
    <lineage>
        <taxon>Bacteria</taxon>
        <taxon>Pseudomonadati</taxon>
        <taxon>Bacteroidota</taxon>
        <taxon>Bacteroidia</taxon>
        <taxon>Bacteroidales</taxon>
        <taxon>Prevotellaceae</taxon>
        <taxon>Hallella</taxon>
    </lineage>
</organism>
<dbReference type="STRING" id="688246.Premu_2421"/>